<gene>
    <name evidence="4" type="ORF">EZS28_046095</name>
</gene>
<dbReference type="InterPro" id="IPR000504">
    <property type="entry name" value="RRM_dom"/>
</dbReference>
<keyword evidence="1" id="KW-0694">RNA-binding</keyword>
<protein>
    <recommendedName>
        <fullName evidence="3">RRM domain-containing protein</fullName>
    </recommendedName>
</protein>
<evidence type="ECO:0000259" key="3">
    <source>
        <dbReference type="PROSITE" id="PS50102"/>
    </source>
</evidence>
<dbReference type="SUPFAM" id="SSF54928">
    <property type="entry name" value="RNA-binding domain, RBD"/>
    <property type="match status" value="1"/>
</dbReference>
<feature type="domain" description="RRM" evidence="3">
    <location>
        <begin position="36"/>
        <end position="115"/>
    </location>
</feature>
<evidence type="ECO:0000256" key="1">
    <source>
        <dbReference type="PROSITE-ProRule" id="PRU00176"/>
    </source>
</evidence>
<dbReference type="OrthoDB" id="439808at2759"/>
<dbReference type="InterPro" id="IPR035979">
    <property type="entry name" value="RBD_domain_sf"/>
</dbReference>
<dbReference type="CDD" id="cd00590">
    <property type="entry name" value="RRM_SF"/>
    <property type="match status" value="1"/>
</dbReference>
<reference evidence="4 5" key="1">
    <citation type="submission" date="2019-03" db="EMBL/GenBank/DDBJ databases">
        <title>Single cell metagenomics reveals metabolic interactions within the superorganism composed of flagellate Streblomastix strix and complex community of Bacteroidetes bacteria on its surface.</title>
        <authorList>
            <person name="Treitli S.C."/>
            <person name="Kolisko M."/>
            <person name="Husnik F."/>
            <person name="Keeling P."/>
            <person name="Hampl V."/>
        </authorList>
    </citation>
    <scope>NUCLEOTIDE SEQUENCE [LARGE SCALE GENOMIC DNA]</scope>
    <source>
        <strain evidence="4">ST1C</strain>
    </source>
</reference>
<feature type="compositionally biased region" description="Polar residues" evidence="2">
    <location>
        <begin position="103"/>
        <end position="115"/>
    </location>
</feature>
<feature type="non-terminal residue" evidence="4">
    <location>
        <position position="115"/>
    </location>
</feature>
<evidence type="ECO:0000256" key="2">
    <source>
        <dbReference type="SAM" id="MobiDB-lite"/>
    </source>
</evidence>
<comment type="caution">
    <text evidence="4">The sequence shown here is derived from an EMBL/GenBank/DDBJ whole genome shotgun (WGS) entry which is preliminary data.</text>
</comment>
<organism evidence="4 5">
    <name type="scientific">Streblomastix strix</name>
    <dbReference type="NCBI Taxonomy" id="222440"/>
    <lineage>
        <taxon>Eukaryota</taxon>
        <taxon>Metamonada</taxon>
        <taxon>Preaxostyla</taxon>
        <taxon>Oxymonadida</taxon>
        <taxon>Streblomastigidae</taxon>
        <taxon>Streblomastix</taxon>
    </lineage>
</organism>
<dbReference type="EMBL" id="SNRW01029941">
    <property type="protein sequence ID" value="KAA6358378.1"/>
    <property type="molecule type" value="Genomic_DNA"/>
</dbReference>
<evidence type="ECO:0000313" key="4">
    <source>
        <dbReference type="EMBL" id="KAA6358378.1"/>
    </source>
</evidence>
<sequence>MAQIQRTNGAPNAFKNFALQHLVASDGEDGPESLKSGIYLASLPIWIGETELVAKYSSYGNITEISVVRKKNAPSVENYAFIRFDNIGSTYKALDDPSPPVFTNPQSGKTIQLKA</sequence>
<feature type="region of interest" description="Disordered" evidence="2">
    <location>
        <begin position="95"/>
        <end position="115"/>
    </location>
</feature>
<name>A0A5J4TJC5_9EUKA</name>
<evidence type="ECO:0000313" key="5">
    <source>
        <dbReference type="Proteomes" id="UP000324800"/>
    </source>
</evidence>
<dbReference type="GO" id="GO:0003723">
    <property type="term" value="F:RNA binding"/>
    <property type="evidence" value="ECO:0007669"/>
    <property type="project" value="UniProtKB-UniRule"/>
</dbReference>
<dbReference type="PROSITE" id="PS50102">
    <property type="entry name" value="RRM"/>
    <property type="match status" value="1"/>
</dbReference>
<proteinExistence type="predicted"/>
<dbReference type="Gene3D" id="3.30.70.330">
    <property type="match status" value="1"/>
</dbReference>
<dbReference type="AlphaFoldDB" id="A0A5J4TJC5"/>
<dbReference type="Pfam" id="PF00076">
    <property type="entry name" value="RRM_1"/>
    <property type="match status" value="1"/>
</dbReference>
<dbReference type="Proteomes" id="UP000324800">
    <property type="component" value="Unassembled WGS sequence"/>
</dbReference>
<dbReference type="InterPro" id="IPR012677">
    <property type="entry name" value="Nucleotide-bd_a/b_plait_sf"/>
</dbReference>
<accession>A0A5J4TJC5</accession>